<sequence length="113" mass="12691">MICPVVSGKRVAIPVNSPEVYPIDSLNKDGVSGGCADQLAKQVVKTIKEAYGEEESFDLKATWQVVVLEPIPLDKSCHTRYQRWKDWLIVWLLDISCEEVKEYPSNVPKGKDA</sequence>
<dbReference type="OrthoDB" id="10224009at2759"/>
<comment type="caution">
    <text evidence="1">The sequence shown here is derived from an EMBL/GenBank/DDBJ whole genome shotgun (WGS) entry which is preliminary data.</text>
</comment>
<dbReference type="Proteomes" id="UP001152795">
    <property type="component" value="Unassembled WGS sequence"/>
</dbReference>
<protein>
    <submittedName>
        <fullName evidence="1">Uncharacterized protein</fullName>
    </submittedName>
</protein>
<gene>
    <name evidence="1" type="ORF">PACLA_8A043261</name>
</gene>
<keyword evidence="2" id="KW-1185">Reference proteome</keyword>
<evidence type="ECO:0000313" key="1">
    <source>
        <dbReference type="EMBL" id="CAB4045565.1"/>
    </source>
</evidence>
<reference evidence="1" key="1">
    <citation type="submission" date="2020-04" db="EMBL/GenBank/DDBJ databases">
        <authorList>
            <person name="Alioto T."/>
            <person name="Alioto T."/>
            <person name="Gomez Garrido J."/>
        </authorList>
    </citation>
    <scope>NUCLEOTIDE SEQUENCE</scope>
    <source>
        <strain evidence="1">A484AB</strain>
    </source>
</reference>
<evidence type="ECO:0000313" key="2">
    <source>
        <dbReference type="Proteomes" id="UP001152795"/>
    </source>
</evidence>
<accession>A0A6S7KJA6</accession>
<dbReference type="EMBL" id="CACRXK020040287">
    <property type="protein sequence ID" value="CAB4045565.1"/>
    <property type="molecule type" value="Genomic_DNA"/>
</dbReference>
<dbReference type="AlphaFoldDB" id="A0A6S7KJA6"/>
<organism evidence="1 2">
    <name type="scientific">Paramuricea clavata</name>
    <name type="common">Red gorgonian</name>
    <name type="synonym">Violescent sea-whip</name>
    <dbReference type="NCBI Taxonomy" id="317549"/>
    <lineage>
        <taxon>Eukaryota</taxon>
        <taxon>Metazoa</taxon>
        <taxon>Cnidaria</taxon>
        <taxon>Anthozoa</taxon>
        <taxon>Octocorallia</taxon>
        <taxon>Malacalcyonacea</taxon>
        <taxon>Plexauridae</taxon>
        <taxon>Paramuricea</taxon>
    </lineage>
</organism>
<feature type="non-terminal residue" evidence="1">
    <location>
        <position position="113"/>
    </location>
</feature>
<proteinExistence type="predicted"/>
<name>A0A6S7KJA6_PARCT</name>